<evidence type="ECO:0000256" key="3">
    <source>
        <dbReference type="ARBA" id="ARBA00022691"/>
    </source>
</evidence>
<evidence type="ECO:0000256" key="7">
    <source>
        <dbReference type="ARBA" id="ARBA00023014"/>
    </source>
</evidence>
<dbReference type="EC" id="4.1.99.17" evidence="9"/>
<dbReference type="Proteomes" id="UP000185093">
    <property type="component" value="Unassembled WGS sequence"/>
</dbReference>
<evidence type="ECO:0000256" key="4">
    <source>
        <dbReference type="ARBA" id="ARBA00022723"/>
    </source>
</evidence>
<organism evidence="10 11">
    <name type="scientific">Acetomicrobium flavidum</name>
    <dbReference type="NCBI Taxonomy" id="49896"/>
    <lineage>
        <taxon>Bacteria</taxon>
        <taxon>Thermotogati</taxon>
        <taxon>Synergistota</taxon>
        <taxon>Synergistia</taxon>
        <taxon>Synergistales</taxon>
        <taxon>Acetomicrobiaceae</taxon>
        <taxon>Acetomicrobium</taxon>
    </lineage>
</organism>
<keyword evidence="11" id="KW-1185">Reference proteome</keyword>
<proteinExistence type="predicted"/>
<dbReference type="SFLD" id="SFLDF00407">
    <property type="entry name" value="phosphomethylpyrimidine_syntha"/>
    <property type="match status" value="1"/>
</dbReference>
<evidence type="ECO:0000256" key="8">
    <source>
        <dbReference type="ARBA" id="ARBA00023239"/>
    </source>
</evidence>
<dbReference type="SFLD" id="SFLDS00113">
    <property type="entry name" value="Radical_SAM_Phosphomethylpyrim"/>
    <property type="match status" value="1"/>
</dbReference>
<keyword evidence="6" id="KW-0408">Iron</keyword>
<keyword evidence="5" id="KW-0862">Zinc</keyword>
<dbReference type="EMBL" id="FSQZ01000001">
    <property type="protein sequence ID" value="SIN66227.1"/>
    <property type="molecule type" value="Genomic_DNA"/>
</dbReference>
<name>A0ABY1JCL1_9BACT</name>
<dbReference type="Pfam" id="PF01964">
    <property type="entry name" value="ThiC_Rad_SAM"/>
    <property type="match status" value="1"/>
</dbReference>
<keyword evidence="3" id="KW-0949">S-adenosyl-L-methionine</keyword>
<evidence type="ECO:0000313" key="10">
    <source>
        <dbReference type="EMBL" id="SIN66227.1"/>
    </source>
</evidence>
<comment type="caution">
    <text evidence="10">The sequence shown here is derived from an EMBL/GenBank/DDBJ whole genome shotgun (WGS) entry which is preliminary data.</text>
</comment>
<evidence type="ECO:0000256" key="6">
    <source>
        <dbReference type="ARBA" id="ARBA00023004"/>
    </source>
</evidence>
<keyword evidence="7" id="KW-0411">Iron-sulfur</keyword>
<sequence length="484" mass="52319">MLYWKTTRGCSDKNGAEIIPLEPDPGNTGGGMVKRCVKVKTSPTFPPKDVNIKEGLLLSTQLEMAKAGIVTPEMRIVAMEEGLSPESVCCLVAEGKAVIPKNVNHDIKHVKAIGKGLSTKVNANLGTSDECSNLELEGKKLQAAVAAGTDSIMDLSTGGDLDAIRSFFLERSPVMVGTVPIYSLATQMLRVGKPLKQLDADDLFSSIEKQCSQGIDYMTVHCGITRQSVAFLESSERIMPCVSRGGSIILHWMRERNEENPLYEYFDDLLAIAKRFDVTLSLGDGFRPGSIADAIDAPQISELMILADLARKARNFGVQVMIEGPGHVPIEHIKSHVELEKRLSDETPFYVLGPLPTDIAAGYDHITGAVGGAIAAAAGADFLCDVTPAEHLGLPDDTDVYLGVIASRIAAHIGDLAKGVNGAREKDKRMSIARARLDWKAVIEEALDPELVRVKSHLAEDREACTMCGKLCAVKLSRQVWESN</sequence>
<accession>A0ABY1JCL1</accession>
<evidence type="ECO:0000256" key="5">
    <source>
        <dbReference type="ARBA" id="ARBA00022833"/>
    </source>
</evidence>
<gene>
    <name evidence="10" type="ORF">SAMN05444368_0877</name>
</gene>
<dbReference type="InterPro" id="IPR002817">
    <property type="entry name" value="ThiC/BzaA/B"/>
</dbReference>
<comment type="cofactor">
    <cofactor evidence="1">
        <name>[4Fe-4S] cluster</name>
        <dbReference type="ChEBI" id="CHEBI:49883"/>
    </cofactor>
</comment>
<dbReference type="NCBIfam" id="TIGR00190">
    <property type="entry name" value="thiC"/>
    <property type="match status" value="1"/>
</dbReference>
<keyword evidence="4" id="KW-0479">Metal-binding</keyword>
<dbReference type="PANTHER" id="PTHR30557">
    <property type="entry name" value="THIAMINE BIOSYNTHESIS PROTEIN THIC"/>
    <property type="match status" value="1"/>
</dbReference>
<evidence type="ECO:0000256" key="1">
    <source>
        <dbReference type="ARBA" id="ARBA00001966"/>
    </source>
</evidence>
<dbReference type="InterPro" id="IPR038521">
    <property type="entry name" value="ThiC/Bza_core_dom"/>
</dbReference>
<evidence type="ECO:0000256" key="9">
    <source>
        <dbReference type="NCBIfam" id="TIGR00190"/>
    </source>
</evidence>
<dbReference type="Gene3D" id="3.20.20.540">
    <property type="entry name" value="Radical SAM ThiC family, central domain"/>
    <property type="match status" value="1"/>
</dbReference>
<dbReference type="NCBIfam" id="NF009895">
    <property type="entry name" value="PRK13352.1"/>
    <property type="match status" value="1"/>
</dbReference>
<keyword evidence="8" id="KW-0456">Lyase</keyword>
<dbReference type="SFLD" id="SFLDG01114">
    <property type="entry name" value="phosphomethylpyrimidine_syntha"/>
    <property type="match status" value="1"/>
</dbReference>
<dbReference type="PANTHER" id="PTHR30557:SF1">
    <property type="entry name" value="PHOSPHOMETHYLPYRIMIDINE SYNTHASE, CHLOROPLASTIC"/>
    <property type="match status" value="1"/>
</dbReference>
<evidence type="ECO:0000256" key="2">
    <source>
        <dbReference type="ARBA" id="ARBA00022485"/>
    </source>
</evidence>
<evidence type="ECO:0000313" key="11">
    <source>
        <dbReference type="Proteomes" id="UP000185093"/>
    </source>
</evidence>
<reference evidence="10 11" key="1">
    <citation type="submission" date="2016-11" db="EMBL/GenBank/DDBJ databases">
        <authorList>
            <person name="Varghese N."/>
            <person name="Submissions S."/>
        </authorList>
    </citation>
    <scope>NUCLEOTIDE SEQUENCE [LARGE SCALE GENOMIC DNA]</scope>
    <source>
        <strain evidence="10 11">DSM 20664</strain>
    </source>
</reference>
<keyword evidence="2" id="KW-0004">4Fe-4S</keyword>
<protein>
    <recommendedName>
        <fullName evidence="9">Phosphomethylpyrimidine synthase</fullName>
        <ecNumber evidence="9">4.1.99.17</ecNumber>
    </recommendedName>
</protein>